<proteinExistence type="inferred from homology"/>
<dbReference type="GO" id="GO:0004719">
    <property type="term" value="F:protein-L-isoaspartate (D-aspartate) O-methyltransferase activity"/>
    <property type="evidence" value="ECO:0007669"/>
    <property type="project" value="UniProtKB-EC"/>
</dbReference>
<keyword evidence="13" id="KW-1185">Reference proteome</keyword>
<dbReference type="CDD" id="cd02440">
    <property type="entry name" value="AdoMet_MTases"/>
    <property type="match status" value="1"/>
</dbReference>
<evidence type="ECO:0000256" key="9">
    <source>
        <dbReference type="ARBA" id="ARBA00030757"/>
    </source>
</evidence>
<keyword evidence="6 12" id="KW-0489">Methyltransferase</keyword>
<keyword evidence="5" id="KW-0963">Cytoplasm</keyword>
<keyword evidence="8" id="KW-0949">S-adenosyl-L-methionine</keyword>
<dbReference type="PATRIC" id="fig|1758689.4.peg.1882"/>
<dbReference type="PANTHER" id="PTHR11579">
    <property type="entry name" value="PROTEIN-L-ISOASPARTATE O-METHYLTRANSFERASE"/>
    <property type="match status" value="1"/>
</dbReference>
<dbReference type="SUPFAM" id="SSF53335">
    <property type="entry name" value="S-adenosyl-L-methionine-dependent methyltransferases"/>
    <property type="match status" value="1"/>
</dbReference>
<dbReference type="InterPro" id="IPR000682">
    <property type="entry name" value="PCMT"/>
</dbReference>
<evidence type="ECO:0000313" key="12">
    <source>
        <dbReference type="EMBL" id="ANS79213.1"/>
    </source>
</evidence>
<evidence type="ECO:0000256" key="3">
    <source>
        <dbReference type="ARBA" id="ARBA00011890"/>
    </source>
</evidence>
<dbReference type="STRING" id="1758689.SGUI_1817"/>
<dbReference type="KEGG" id="serj:SGUI_1817"/>
<dbReference type="PANTHER" id="PTHR11579:SF0">
    <property type="entry name" value="PROTEIN-L-ISOASPARTATE(D-ASPARTATE) O-METHYLTRANSFERASE"/>
    <property type="match status" value="1"/>
</dbReference>
<evidence type="ECO:0000256" key="7">
    <source>
        <dbReference type="ARBA" id="ARBA00022679"/>
    </source>
</evidence>
<comment type="subcellular location">
    <subcellularLocation>
        <location evidence="1">Cytoplasm</location>
    </subcellularLocation>
</comment>
<organism evidence="12 13">
    <name type="scientific">Serinicoccus hydrothermalis</name>
    <dbReference type="NCBI Taxonomy" id="1758689"/>
    <lineage>
        <taxon>Bacteria</taxon>
        <taxon>Bacillati</taxon>
        <taxon>Actinomycetota</taxon>
        <taxon>Actinomycetes</taxon>
        <taxon>Micrococcales</taxon>
        <taxon>Ornithinimicrobiaceae</taxon>
        <taxon>Serinicoccus</taxon>
    </lineage>
</organism>
<comment type="similarity">
    <text evidence="2">Belongs to the methyltransferase superfamily. L-isoaspartyl/D-aspartyl protein methyltransferase family.</text>
</comment>
<evidence type="ECO:0000256" key="11">
    <source>
        <dbReference type="ARBA" id="ARBA00031350"/>
    </source>
</evidence>
<dbReference type="Pfam" id="PF01135">
    <property type="entry name" value="PCMT"/>
    <property type="match status" value="1"/>
</dbReference>
<evidence type="ECO:0000256" key="1">
    <source>
        <dbReference type="ARBA" id="ARBA00004496"/>
    </source>
</evidence>
<evidence type="ECO:0000256" key="6">
    <source>
        <dbReference type="ARBA" id="ARBA00022603"/>
    </source>
</evidence>
<dbReference type="InterPro" id="IPR029063">
    <property type="entry name" value="SAM-dependent_MTases_sf"/>
</dbReference>
<dbReference type="Gene3D" id="3.40.50.150">
    <property type="entry name" value="Vaccinia Virus protein VP39"/>
    <property type="match status" value="1"/>
</dbReference>
<sequence>MRAAPRADYLPEGARGRAADDVPISIGHGATCSQPSTVATMLRALHAGPGHRVLDVGAGSGWTTALLAHVVGPAGRVVGVELETELAEAAEARLRRDGLDHASVLAVPPGVLGRAEDGPFDRILVSAMAQQWPAALEDQLADAGRMVLPWRGRLMVAERAGEEVRRDQEPGWYRFVPLR</sequence>
<evidence type="ECO:0000313" key="13">
    <source>
        <dbReference type="Proteomes" id="UP000092482"/>
    </source>
</evidence>
<dbReference type="EMBL" id="CP014989">
    <property type="protein sequence ID" value="ANS79213.1"/>
    <property type="molecule type" value="Genomic_DNA"/>
</dbReference>
<evidence type="ECO:0000256" key="4">
    <source>
        <dbReference type="ARBA" id="ARBA00013346"/>
    </source>
</evidence>
<reference evidence="12 13" key="1">
    <citation type="submission" date="2016-03" db="EMBL/GenBank/DDBJ databases">
        <title>Shallow-sea hydrothermal system.</title>
        <authorList>
            <person name="Tang K."/>
        </authorList>
    </citation>
    <scope>NUCLEOTIDE SEQUENCE [LARGE SCALE GENOMIC DNA]</scope>
    <source>
        <strain evidence="12 13">JLT9</strain>
    </source>
</reference>
<dbReference type="GO" id="GO:0005737">
    <property type="term" value="C:cytoplasm"/>
    <property type="evidence" value="ECO:0007669"/>
    <property type="project" value="UniProtKB-SubCell"/>
</dbReference>
<accession>A0A1B1NCR0</accession>
<keyword evidence="7 12" id="KW-0808">Transferase</keyword>
<dbReference type="AlphaFoldDB" id="A0A1B1NCR0"/>
<gene>
    <name evidence="12" type="ORF">SGUI_1817</name>
</gene>
<protein>
    <recommendedName>
        <fullName evidence="4">Protein-L-isoaspartate O-methyltransferase</fullName>
        <ecNumber evidence="3">2.1.1.77</ecNumber>
    </recommendedName>
    <alternativeName>
        <fullName evidence="11">L-isoaspartyl protein carboxyl methyltransferase</fullName>
    </alternativeName>
    <alternativeName>
        <fullName evidence="9">Protein L-isoaspartyl methyltransferase</fullName>
    </alternativeName>
    <alternativeName>
        <fullName evidence="10">Protein-beta-aspartate methyltransferase</fullName>
    </alternativeName>
</protein>
<dbReference type="Proteomes" id="UP000092482">
    <property type="component" value="Chromosome"/>
</dbReference>
<evidence type="ECO:0000256" key="5">
    <source>
        <dbReference type="ARBA" id="ARBA00022490"/>
    </source>
</evidence>
<dbReference type="GO" id="GO:0032259">
    <property type="term" value="P:methylation"/>
    <property type="evidence" value="ECO:0007669"/>
    <property type="project" value="UniProtKB-KW"/>
</dbReference>
<evidence type="ECO:0000256" key="8">
    <source>
        <dbReference type="ARBA" id="ARBA00022691"/>
    </source>
</evidence>
<evidence type="ECO:0000256" key="2">
    <source>
        <dbReference type="ARBA" id="ARBA00005369"/>
    </source>
</evidence>
<dbReference type="EC" id="2.1.1.77" evidence="3"/>
<name>A0A1B1NCR0_9MICO</name>
<evidence type="ECO:0000256" key="10">
    <source>
        <dbReference type="ARBA" id="ARBA00031323"/>
    </source>
</evidence>